<sequence length="78" mass="9675">MNIYIPLNYKYKIIIVYIKQKHNIFWYILKVEPITLNKTFVLFYNSKMSCNIMDPKYYIKIILKNSFYLQIQKKKKNK</sequence>
<dbReference type="AlphaFoldDB" id="W7FA62"/>
<proteinExistence type="predicted"/>
<evidence type="ECO:0000313" key="2">
    <source>
        <dbReference type="Proteomes" id="UP000030688"/>
    </source>
</evidence>
<gene>
    <name evidence="1" type="ORF">PFBG_04653</name>
</gene>
<reference evidence="1 2" key="2">
    <citation type="submission" date="2013-02" db="EMBL/GenBank/DDBJ databases">
        <title>The Genome Sequence of Plasmodium falciparum 7G8.</title>
        <authorList>
            <consortium name="The Broad Institute Genome Sequencing Platform"/>
            <consortium name="The Broad Institute Genome Sequencing Center for Infectious Disease"/>
            <person name="Neafsey D."/>
            <person name="Cheeseman I."/>
            <person name="Volkman S."/>
            <person name="Adams J."/>
            <person name="Walker B."/>
            <person name="Young S.K."/>
            <person name="Zeng Q."/>
            <person name="Gargeya S."/>
            <person name="Fitzgerald M."/>
            <person name="Haas B."/>
            <person name="Abouelleil A."/>
            <person name="Alvarado L."/>
            <person name="Arachchi H.M."/>
            <person name="Berlin A.M."/>
            <person name="Chapman S.B."/>
            <person name="Dewar J."/>
            <person name="Goldberg J."/>
            <person name="Griggs A."/>
            <person name="Gujja S."/>
            <person name="Hansen M."/>
            <person name="Howarth C."/>
            <person name="Imamovic A."/>
            <person name="Larimer J."/>
            <person name="McCowan C."/>
            <person name="Murphy C."/>
            <person name="Neiman D."/>
            <person name="Pearson M."/>
            <person name="Priest M."/>
            <person name="Roberts A."/>
            <person name="Saif S."/>
            <person name="Shea T."/>
            <person name="Sisk P."/>
            <person name="Sykes S."/>
            <person name="Wortman J."/>
            <person name="Nusbaum C."/>
            <person name="Birren B."/>
        </authorList>
    </citation>
    <scope>NUCLEOTIDE SEQUENCE [LARGE SCALE GENOMIC DNA]</scope>
    <source>
        <strain evidence="1 2">7G8</strain>
    </source>
</reference>
<evidence type="ECO:0000313" key="1">
    <source>
        <dbReference type="EMBL" id="EUR66366.1"/>
    </source>
</evidence>
<organism evidence="1 2">
    <name type="scientific">Plasmodium falciparum (isolate 7G8)</name>
    <dbReference type="NCBI Taxonomy" id="57266"/>
    <lineage>
        <taxon>Eukaryota</taxon>
        <taxon>Sar</taxon>
        <taxon>Alveolata</taxon>
        <taxon>Apicomplexa</taxon>
        <taxon>Aconoidasida</taxon>
        <taxon>Haemosporida</taxon>
        <taxon>Plasmodiidae</taxon>
        <taxon>Plasmodium</taxon>
        <taxon>Plasmodium (Laverania)</taxon>
    </lineage>
</organism>
<reference evidence="2" key="1">
    <citation type="submission" date="2007-11" db="EMBL/GenBank/DDBJ databases">
        <authorList>
            <consortium name="The Broad Institute Genome Sequencing Platform"/>
            <person name="Volkman S.K."/>
            <person name="Daily J.P."/>
            <person name="Sarr O."/>
            <person name="Ndiaye D."/>
            <person name="Ndir O."/>
            <person name="Mboup S."/>
            <person name="Lukens A."/>
            <person name="Stange-Thomann N."/>
            <person name="Mauceli E."/>
            <person name="Gnerre S."/>
            <person name="Jaffe D."/>
            <person name="Zainoun J."/>
            <person name="Wiegand R.C."/>
            <person name="Birren B."/>
            <person name="Galagan J."/>
            <person name="Lander E."/>
            <person name="Wirth D.F."/>
        </authorList>
    </citation>
    <scope>NUCLEOTIDE SEQUENCE [LARGE SCALE GENOMIC DNA]</scope>
    <source>
        <strain evidence="2">7G8</strain>
    </source>
</reference>
<protein>
    <submittedName>
        <fullName evidence="1">Uncharacterized protein</fullName>
    </submittedName>
</protein>
<dbReference type="Proteomes" id="UP000030688">
    <property type="component" value="Unassembled WGS sequence"/>
</dbReference>
<dbReference type="EMBL" id="KE123634">
    <property type="protein sequence ID" value="EUR66366.1"/>
    <property type="molecule type" value="Genomic_DNA"/>
</dbReference>
<name>W7FA62_PLAF8</name>
<accession>W7FA62</accession>